<comment type="caution">
    <text evidence="1">The sequence shown here is derived from an EMBL/GenBank/DDBJ whole genome shotgun (WGS) entry which is preliminary data.</text>
</comment>
<evidence type="ECO:0000313" key="1">
    <source>
        <dbReference type="EMBL" id="TDN55967.1"/>
    </source>
</evidence>
<dbReference type="Proteomes" id="UP000295530">
    <property type="component" value="Unassembled WGS sequence"/>
</dbReference>
<reference evidence="1 2" key="1">
    <citation type="submission" date="2019-03" db="EMBL/GenBank/DDBJ databases">
        <title>Genomic analyses of the natural microbiome of Caenorhabditis elegans.</title>
        <authorList>
            <person name="Samuel B."/>
        </authorList>
    </citation>
    <scope>NUCLEOTIDE SEQUENCE [LARGE SCALE GENOMIC DNA]</scope>
    <source>
        <strain evidence="1 2">BIGb0156</strain>
    </source>
</reference>
<keyword evidence="2" id="KW-1185">Reference proteome</keyword>
<gene>
    <name evidence="1" type="ORF">EC847_11211</name>
</gene>
<protein>
    <recommendedName>
        <fullName evidence="3">Type IV secretion protein Rhs</fullName>
    </recommendedName>
</protein>
<evidence type="ECO:0000313" key="2">
    <source>
        <dbReference type="Proteomes" id="UP000295530"/>
    </source>
</evidence>
<organism evidence="1 2">
    <name type="scientific">Scandinavium goeteborgense</name>
    <dbReference type="NCBI Taxonomy" id="1851514"/>
    <lineage>
        <taxon>Bacteria</taxon>
        <taxon>Pseudomonadati</taxon>
        <taxon>Pseudomonadota</taxon>
        <taxon>Gammaproteobacteria</taxon>
        <taxon>Enterobacterales</taxon>
        <taxon>Enterobacteriaceae</taxon>
        <taxon>Scandinavium</taxon>
    </lineage>
</organism>
<dbReference type="EMBL" id="SNVX01000012">
    <property type="protein sequence ID" value="TDN55967.1"/>
    <property type="molecule type" value="Genomic_DNA"/>
</dbReference>
<evidence type="ECO:0008006" key="3">
    <source>
        <dbReference type="Google" id="ProtNLM"/>
    </source>
</evidence>
<proteinExistence type="predicted"/>
<name>A0A4R6ECS7_SCAGO</name>
<accession>A0A4R6ECS7</accession>
<dbReference type="OrthoDB" id="8686772at2"/>
<dbReference type="AlphaFoldDB" id="A0A4R6ECS7"/>
<sequence length="183" mass="21226">MSMAGNTSTGSKEGTLRLLTPGEISLAKTVFRSSIDYHKVWIHHSSYLPFDLQDEHTAMTPNGELYFKHCYKEDFSEEAPFLQNLFIHEMTHVWQLKNGMNVKFRGLVSWLVSYRYRLDGRLLYEYPMEQQAQIIADNFTLQNEGYRGWCNLIISQVVALDGDISESSVRKRYATALRGFPWS</sequence>